<feature type="transmembrane region" description="Helical" evidence="2">
    <location>
        <begin position="182"/>
        <end position="200"/>
    </location>
</feature>
<dbReference type="PANTHER" id="PTHR37422:SF13">
    <property type="entry name" value="LIPOPOLYSACCHARIDE BIOSYNTHESIS PROTEIN PA4999-RELATED"/>
    <property type="match status" value="1"/>
</dbReference>
<feature type="transmembrane region" description="Helical" evidence="2">
    <location>
        <begin position="207"/>
        <end position="225"/>
    </location>
</feature>
<comment type="caution">
    <text evidence="3">The sequence shown here is derived from an EMBL/GenBank/DDBJ whole genome shotgun (WGS) entry which is preliminary data.</text>
</comment>
<feature type="transmembrane region" description="Helical" evidence="2">
    <location>
        <begin position="6"/>
        <end position="28"/>
    </location>
</feature>
<feature type="transmembrane region" description="Helical" evidence="2">
    <location>
        <begin position="346"/>
        <end position="367"/>
    </location>
</feature>
<name>A0ABP4TIN3_9ACTN</name>
<feature type="transmembrane region" description="Helical" evidence="2">
    <location>
        <begin position="48"/>
        <end position="67"/>
    </location>
</feature>
<feature type="transmembrane region" description="Helical" evidence="2">
    <location>
        <begin position="379"/>
        <end position="397"/>
    </location>
</feature>
<protein>
    <recommendedName>
        <fullName evidence="5">O-antigen ligase domain-containing protein</fullName>
    </recommendedName>
</protein>
<gene>
    <name evidence="3" type="ORF">GCM10009765_41830</name>
</gene>
<feature type="compositionally biased region" description="Basic residues" evidence="1">
    <location>
        <begin position="462"/>
        <end position="472"/>
    </location>
</feature>
<evidence type="ECO:0000256" key="1">
    <source>
        <dbReference type="SAM" id="MobiDB-lite"/>
    </source>
</evidence>
<reference evidence="4" key="1">
    <citation type="journal article" date="2019" name="Int. J. Syst. Evol. Microbiol.">
        <title>The Global Catalogue of Microorganisms (GCM) 10K type strain sequencing project: providing services to taxonomists for standard genome sequencing and annotation.</title>
        <authorList>
            <consortium name="The Broad Institute Genomics Platform"/>
            <consortium name="The Broad Institute Genome Sequencing Center for Infectious Disease"/>
            <person name="Wu L."/>
            <person name="Ma J."/>
        </authorList>
    </citation>
    <scope>NUCLEOTIDE SEQUENCE [LARGE SCALE GENOMIC DNA]</scope>
    <source>
        <strain evidence="4">JCM 14718</strain>
    </source>
</reference>
<feature type="transmembrane region" description="Helical" evidence="2">
    <location>
        <begin position="109"/>
        <end position="133"/>
    </location>
</feature>
<dbReference type="Proteomes" id="UP001500618">
    <property type="component" value="Unassembled WGS sequence"/>
</dbReference>
<keyword evidence="2" id="KW-0812">Transmembrane</keyword>
<dbReference type="InterPro" id="IPR051533">
    <property type="entry name" value="WaaL-like"/>
</dbReference>
<keyword evidence="2" id="KW-1133">Transmembrane helix</keyword>
<feature type="transmembrane region" description="Helical" evidence="2">
    <location>
        <begin position="254"/>
        <end position="275"/>
    </location>
</feature>
<evidence type="ECO:0000313" key="3">
    <source>
        <dbReference type="EMBL" id="GAA1687990.1"/>
    </source>
</evidence>
<proteinExistence type="predicted"/>
<evidence type="ECO:0000256" key="2">
    <source>
        <dbReference type="SAM" id="Phobius"/>
    </source>
</evidence>
<evidence type="ECO:0000313" key="4">
    <source>
        <dbReference type="Proteomes" id="UP001500618"/>
    </source>
</evidence>
<feature type="region of interest" description="Disordered" evidence="1">
    <location>
        <begin position="443"/>
        <end position="472"/>
    </location>
</feature>
<keyword evidence="2" id="KW-0472">Membrane</keyword>
<sequence length="472" mass="51244">MAFLGYPLWWALGVGEFVFLLAAVPLAVSLLKRTGWRRLLAPRGFGWWLLFLAVVVASAAVLTTYAPGAVPEPGSPLTFGYRVLWYAAVTVALLYIGNTEEKTVSDLRISRLLGYMFVVTTIGGLLGVVAPHLEFRSPLEMLLPHSVSSKEFMHVIVHPASAEVQNVLGYVEPRPKAPFTYVNSWGANLSFFLPFFLYSWCRKNSGWRRYVAPLVLATAAVPVVYSLNRGLWIALAVGVAYAIFQLARAGRTWVVGAAVSAVLVVALLVVVSPLGELINERLQHPHSNNRRSALAVATVDSMMRGSPLLGFGNTRDVQGNFFSIAGSGTPDCPACAVPPLGTQGHLWLLLFSQGLIGTLLFLAFLLIRGRYAYRSRDPMAVIALALLIFFGIEMFVYDVLGPPVFTLMLALGLAWRAERRAGIGQGKILENTAIPLQVHRGTTVPANGDAAMPSNTGTSTRTKPRRLTGVRG</sequence>
<accession>A0ABP4TIN3</accession>
<organism evidence="3 4">
    <name type="scientific">Fodinicola feengrottensis</name>
    <dbReference type="NCBI Taxonomy" id="435914"/>
    <lineage>
        <taxon>Bacteria</taxon>
        <taxon>Bacillati</taxon>
        <taxon>Actinomycetota</taxon>
        <taxon>Actinomycetes</taxon>
        <taxon>Mycobacteriales</taxon>
        <taxon>Fodinicola</taxon>
    </lineage>
</organism>
<dbReference type="EMBL" id="BAAANY010000015">
    <property type="protein sequence ID" value="GAA1687990.1"/>
    <property type="molecule type" value="Genomic_DNA"/>
</dbReference>
<feature type="transmembrane region" description="Helical" evidence="2">
    <location>
        <begin position="79"/>
        <end position="97"/>
    </location>
</feature>
<keyword evidence="4" id="KW-1185">Reference proteome</keyword>
<dbReference type="PANTHER" id="PTHR37422">
    <property type="entry name" value="TEICHURONIC ACID BIOSYNTHESIS PROTEIN TUAE"/>
    <property type="match status" value="1"/>
</dbReference>
<evidence type="ECO:0008006" key="5">
    <source>
        <dbReference type="Google" id="ProtNLM"/>
    </source>
</evidence>
<feature type="transmembrane region" description="Helical" evidence="2">
    <location>
        <begin position="231"/>
        <end position="247"/>
    </location>
</feature>